<dbReference type="Proteomes" id="UP000008177">
    <property type="component" value="Unplaced contigs"/>
</dbReference>
<protein>
    <submittedName>
        <fullName evidence="1">Uncharacterized protein</fullName>
    </submittedName>
</protein>
<dbReference type="InParanoid" id="G2XY63"/>
<dbReference type="AlphaFoldDB" id="G2XY63"/>
<proteinExistence type="predicted"/>
<evidence type="ECO:0000313" key="1">
    <source>
        <dbReference type="EMBL" id="CCD45400.1"/>
    </source>
</evidence>
<dbReference type="HOGENOM" id="CLU_2687510_0_0_1"/>
<name>G2XY63_BOTF4</name>
<sequence>MRQGQNSSIEEFWSDFDLKGEFAGNGTGNGGPQGLRGIEAIIHGILCDHGLYAYRHYFFFGEFLKRVAERPPDV</sequence>
<evidence type="ECO:0000313" key="2">
    <source>
        <dbReference type="Proteomes" id="UP000008177"/>
    </source>
</evidence>
<gene>
    <name evidence="1" type="ORF">BofuT4_uP044180.1</name>
</gene>
<accession>G2XY63</accession>
<organism evidence="1 2">
    <name type="scientific">Botryotinia fuckeliana (strain T4)</name>
    <name type="common">Noble rot fungus</name>
    <name type="synonym">Botrytis cinerea</name>
    <dbReference type="NCBI Taxonomy" id="999810"/>
    <lineage>
        <taxon>Eukaryota</taxon>
        <taxon>Fungi</taxon>
        <taxon>Dikarya</taxon>
        <taxon>Ascomycota</taxon>
        <taxon>Pezizomycotina</taxon>
        <taxon>Leotiomycetes</taxon>
        <taxon>Helotiales</taxon>
        <taxon>Sclerotiniaceae</taxon>
        <taxon>Botrytis</taxon>
    </lineage>
</organism>
<dbReference type="EMBL" id="FQ790278">
    <property type="protein sequence ID" value="CCD45400.1"/>
    <property type="molecule type" value="Genomic_DNA"/>
</dbReference>
<reference evidence="2" key="1">
    <citation type="journal article" date="2011" name="PLoS Genet.">
        <title>Genomic analysis of the necrotrophic fungal pathogens Sclerotinia sclerotiorum and Botrytis cinerea.</title>
        <authorList>
            <person name="Amselem J."/>
            <person name="Cuomo C.A."/>
            <person name="van Kan J.A."/>
            <person name="Viaud M."/>
            <person name="Benito E.P."/>
            <person name="Couloux A."/>
            <person name="Coutinho P.M."/>
            <person name="de Vries R.P."/>
            <person name="Dyer P.S."/>
            <person name="Fillinger S."/>
            <person name="Fournier E."/>
            <person name="Gout L."/>
            <person name="Hahn M."/>
            <person name="Kohn L."/>
            <person name="Lapalu N."/>
            <person name="Plummer K.M."/>
            <person name="Pradier J.M."/>
            <person name="Quevillon E."/>
            <person name="Sharon A."/>
            <person name="Simon A."/>
            <person name="ten Have A."/>
            <person name="Tudzynski B."/>
            <person name="Tudzynski P."/>
            <person name="Wincker P."/>
            <person name="Andrew M."/>
            <person name="Anthouard V."/>
            <person name="Beever R.E."/>
            <person name="Beffa R."/>
            <person name="Benoit I."/>
            <person name="Bouzid O."/>
            <person name="Brault B."/>
            <person name="Chen Z."/>
            <person name="Choquer M."/>
            <person name="Collemare J."/>
            <person name="Cotton P."/>
            <person name="Danchin E.G."/>
            <person name="Da Silva C."/>
            <person name="Gautier A."/>
            <person name="Giraud C."/>
            <person name="Giraud T."/>
            <person name="Gonzalez C."/>
            <person name="Grossetete S."/>
            <person name="Guldener U."/>
            <person name="Henrissat B."/>
            <person name="Howlett B.J."/>
            <person name="Kodira C."/>
            <person name="Kretschmer M."/>
            <person name="Lappartient A."/>
            <person name="Leroch M."/>
            <person name="Levis C."/>
            <person name="Mauceli E."/>
            <person name="Neuveglise C."/>
            <person name="Oeser B."/>
            <person name="Pearson M."/>
            <person name="Poulain J."/>
            <person name="Poussereau N."/>
            <person name="Quesneville H."/>
            <person name="Rascle C."/>
            <person name="Schumacher J."/>
            <person name="Segurens B."/>
            <person name="Sexton A."/>
            <person name="Silva E."/>
            <person name="Sirven C."/>
            <person name="Soanes D.M."/>
            <person name="Talbot N.J."/>
            <person name="Templeton M."/>
            <person name="Yandava C."/>
            <person name="Yarden O."/>
            <person name="Zeng Q."/>
            <person name="Rollins J.A."/>
            <person name="Lebrun M.H."/>
            <person name="Dickman M."/>
        </authorList>
    </citation>
    <scope>NUCLEOTIDE SEQUENCE [LARGE SCALE GENOMIC DNA]</scope>
    <source>
        <strain evidence="2">T4</strain>
    </source>
</reference>